<evidence type="ECO:0000313" key="2">
    <source>
        <dbReference type="Proteomes" id="UP000679129"/>
    </source>
</evidence>
<reference evidence="1" key="1">
    <citation type="submission" date="2021-06" db="EMBL/GenBank/DDBJ databases">
        <title>An adapted protocol for Saccharibacteria cultivation: two new species join this phylum of Candidate Phyla Radiations.</title>
        <authorList>
            <person name="Ibrahim A."/>
            <person name="Maatouk M."/>
            <person name="Zgheib R."/>
            <person name="Haddad G."/>
            <person name="Bou Khalil J."/>
            <person name="Raoult D."/>
            <person name="Bittar F."/>
        </authorList>
    </citation>
    <scope>NUCLEOTIDE SEQUENCE</scope>
    <source>
        <strain evidence="1">IHU1</strain>
    </source>
</reference>
<name>A0A8F1SBD1_9BACT</name>
<accession>A0A8F1SBD1</accession>
<protein>
    <submittedName>
        <fullName evidence="1">Uncharacterized protein</fullName>
    </submittedName>
</protein>
<dbReference type="KEGG" id="mnd:KOY48_01585"/>
<proteinExistence type="predicted"/>
<gene>
    <name evidence="1" type="ORF">KOY48_01585</name>
</gene>
<dbReference type="Proteomes" id="UP000679129">
    <property type="component" value="Chromosome"/>
</dbReference>
<sequence>MVTGEKRQQLSWFLTLVIVAIVSFVAGARSDALFANVAPIRDLRTDEKRK</sequence>
<organism evidence="1 2">
    <name type="scientific">Candidatus Minimicrobia naudis</name>
    <dbReference type="NCBI Taxonomy" id="2841263"/>
    <lineage>
        <taxon>Bacteria</taxon>
        <taxon>Candidatus Saccharimonadota</taxon>
        <taxon>Candidatus Saccharimonadota incertae sedis</taxon>
        <taxon>Candidatus Minimicrobia</taxon>
    </lineage>
</organism>
<dbReference type="EMBL" id="CP076460">
    <property type="protein sequence ID" value="QWQ32528.1"/>
    <property type="molecule type" value="Genomic_DNA"/>
</dbReference>
<dbReference type="AlphaFoldDB" id="A0A8F1SBD1"/>
<keyword evidence="2" id="KW-1185">Reference proteome</keyword>
<evidence type="ECO:0000313" key="1">
    <source>
        <dbReference type="EMBL" id="QWQ32528.1"/>
    </source>
</evidence>